<dbReference type="AlphaFoldDB" id="A0A2W2C194"/>
<accession>A0A2W2C194</accession>
<dbReference type="InterPro" id="IPR059226">
    <property type="entry name" value="Choice_anch_Q_dom"/>
</dbReference>
<protein>
    <recommendedName>
        <fullName evidence="3">Right handed beta helix domain-containing protein</fullName>
    </recommendedName>
</protein>
<proteinExistence type="predicted"/>
<gene>
    <name evidence="1" type="ORF">DN068_05480</name>
</gene>
<evidence type="ECO:0008006" key="3">
    <source>
        <dbReference type="Google" id="ProtNLM"/>
    </source>
</evidence>
<dbReference type="InterPro" id="IPR011050">
    <property type="entry name" value="Pectin_lyase_fold/virulence"/>
</dbReference>
<evidence type="ECO:0000313" key="1">
    <source>
        <dbReference type="EMBL" id="PZF73793.1"/>
    </source>
</evidence>
<dbReference type="SUPFAM" id="SSF51126">
    <property type="entry name" value="Pectin lyase-like"/>
    <property type="match status" value="1"/>
</dbReference>
<reference evidence="1 2" key="1">
    <citation type="submission" date="2018-06" db="EMBL/GenBank/DDBJ databases">
        <title>Mucibacter soli gen. nov., sp. nov., a new member of the family Chitinophagaceae producing mucin.</title>
        <authorList>
            <person name="Kim M.-K."/>
            <person name="Park S."/>
            <person name="Kim T.-S."/>
            <person name="Joung Y."/>
            <person name="Han J.-H."/>
            <person name="Kim S.B."/>
        </authorList>
    </citation>
    <scope>NUCLEOTIDE SEQUENCE [LARGE SCALE GENOMIC DNA]</scope>
    <source>
        <strain evidence="1 2">R1-15</strain>
    </source>
</reference>
<dbReference type="RefSeq" id="WP_110997891.1">
    <property type="nucleotide sequence ID" value="NZ_QKTW01000009.1"/>
</dbReference>
<dbReference type="EMBL" id="QKTW01000009">
    <property type="protein sequence ID" value="PZF73793.1"/>
    <property type="molecule type" value="Genomic_DNA"/>
</dbReference>
<dbReference type="OrthoDB" id="1111178at2"/>
<organism evidence="1 2">
    <name type="scientific">Taibaiella soli</name>
    <dbReference type="NCBI Taxonomy" id="1649169"/>
    <lineage>
        <taxon>Bacteria</taxon>
        <taxon>Pseudomonadati</taxon>
        <taxon>Bacteroidota</taxon>
        <taxon>Chitinophagia</taxon>
        <taxon>Chitinophagales</taxon>
        <taxon>Chitinophagaceae</taxon>
        <taxon>Taibaiella</taxon>
    </lineage>
</organism>
<sequence>MRSKYFLIPVFVLFGMLIFGTSCKKDKLLTSGGNLTFSTDTLTFDTVFTAQGSFTLQVKIFNPQDQKVNISSIRLQNGASSYFHLNIDGFAGNSRENIEIAAKDSMYVFATVNIDPTDANTPFVIEDKLIATLNGTDYSLPMVAYGQNAHYITDSVLSSAAPIQWLTDKPYVIIHSALVDSSTTLVIPPKCRIYMHADSRLYVQGTLLAQGTKTDSIIFQGDRLDRDYFGGDLPGEWGGLYFDISSHNSKMDWVVMKNCGSSVGNGLPAALWVSGDGSSTNQLTMTHTIIENSIGYGLLCFNANVKAENSLVHSTGTQALALFQGGTYSITNCDFINYYPININHTDNPTGAIFNYYDTSNTGYLQGNLNAVLTNCLIYGTIDDELVTAKKGSGAFNLQFINCDIKSTQNPDALDASTVFTNCLFGQDPQFVDYTKWNFRVKAGSPLIDAGAPVSIGNDLDDQPRVNGSAIDIGCYEFY</sequence>
<evidence type="ECO:0000313" key="2">
    <source>
        <dbReference type="Proteomes" id="UP000248745"/>
    </source>
</evidence>
<keyword evidence="2" id="KW-1185">Reference proteome</keyword>
<dbReference type="Proteomes" id="UP000248745">
    <property type="component" value="Unassembled WGS sequence"/>
</dbReference>
<name>A0A2W2C194_9BACT</name>
<comment type="caution">
    <text evidence="1">The sequence shown here is derived from an EMBL/GenBank/DDBJ whole genome shotgun (WGS) entry which is preliminary data.</text>
</comment>
<dbReference type="NCBIfam" id="NF041518">
    <property type="entry name" value="choice_anch_Q"/>
    <property type="match status" value="1"/>
</dbReference>
<dbReference type="PROSITE" id="PS51257">
    <property type="entry name" value="PROKAR_LIPOPROTEIN"/>
    <property type="match status" value="1"/>
</dbReference>